<feature type="transmembrane region" description="Helical" evidence="1">
    <location>
        <begin position="12"/>
        <end position="35"/>
    </location>
</feature>
<dbReference type="Pfam" id="PF07963">
    <property type="entry name" value="N_methyl"/>
    <property type="match status" value="1"/>
</dbReference>
<proteinExistence type="predicted"/>
<dbReference type="InterPro" id="IPR012902">
    <property type="entry name" value="N_methyl_site"/>
</dbReference>
<reference evidence="2 3" key="1">
    <citation type="submission" date="2015-09" db="EMBL/GenBank/DDBJ databases">
        <authorList>
            <consortium name="Pathogen Informatics"/>
        </authorList>
    </citation>
    <scope>NUCLEOTIDE SEQUENCE [LARGE SCALE GENOMIC DNA]</scope>
    <source>
        <strain evidence="2 3">2789STDY5834956</strain>
    </source>
</reference>
<keyword evidence="1" id="KW-0472">Membrane</keyword>
<dbReference type="RefSeq" id="WP_055206726.1">
    <property type="nucleotide sequence ID" value="NZ_CZBO01000001.1"/>
</dbReference>
<name>A0A174R0F8_9CLOT</name>
<evidence type="ECO:0000313" key="3">
    <source>
        <dbReference type="Proteomes" id="UP000095563"/>
    </source>
</evidence>
<dbReference type="EMBL" id="CZBO01000001">
    <property type="protein sequence ID" value="CUP75939.1"/>
    <property type="molecule type" value="Genomic_DNA"/>
</dbReference>
<gene>
    <name evidence="2" type="ORF">ERS852568_00695</name>
</gene>
<organism evidence="2 3">
    <name type="scientific">Clostridium baratii</name>
    <dbReference type="NCBI Taxonomy" id="1561"/>
    <lineage>
        <taxon>Bacteria</taxon>
        <taxon>Bacillati</taxon>
        <taxon>Bacillota</taxon>
        <taxon>Clostridia</taxon>
        <taxon>Eubacteriales</taxon>
        <taxon>Clostridiaceae</taxon>
        <taxon>Clostridium</taxon>
    </lineage>
</organism>
<dbReference type="Proteomes" id="UP000095563">
    <property type="component" value="Unassembled WGS sequence"/>
</dbReference>
<evidence type="ECO:0000256" key="1">
    <source>
        <dbReference type="SAM" id="Phobius"/>
    </source>
</evidence>
<accession>A0A174R0F8</accession>
<keyword evidence="1" id="KW-0812">Transmembrane</keyword>
<evidence type="ECO:0000313" key="2">
    <source>
        <dbReference type="EMBL" id="CUP75939.1"/>
    </source>
</evidence>
<protein>
    <recommendedName>
        <fullName evidence="4">N-terminal cleavage protein</fullName>
    </recommendedName>
</protein>
<evidence type="ECO:0008006" key="4">
    <source>
        <dbReference type="Google" id="ProtNLM"/>
    </source>
</evidence>
<sequence>MDGKKKKRKGYTLIECLAYILISSIILLMIMNLSIEGYKYSVHRTERLKREDEIDNAILNMRKIFNEKDNTNYKIVDGYIRILKEKDGFEEVKNEEGNKDSTIFTNGKEIKLNNKELKVYYYYFDAKENGNLKTSNLILQDVSKCKFFKKENTIYMNLEIDSKEYLICI</sequence>
<dbReference type="AlphaFoldDB" id="A0A174R0F8"/>
<keyword evidence="1" id="KW-1133">Transmembrane helix</keyword>